<comment type="caution">
    <text evidence="3">The sequence shown here is derived from an EMBL/GenBank/DDBJ whole genome shotgun (WGS) entry which is preliminary data.</text>
</comment>
<accession>A0ABV7Q1Q7</accession>
<protein>
    <submittedName>
        <fullName evidence="3">Uncharacterized protein</fullName>
    </submittedName>
</protein>
<reference evidence="4" key="1">
    <citation type="journal article" date="2019" name="Int. J. Syst. Evol. Microbiol.">
        <title>The Global Catalogue of Microorganisms (GCM) 10K type strain sequencing project: providing services to taxonomists for standard genome sequencing and annotation.</title>
        <authorList>
            <consortium name="The Broad Institute Genomics Platform"/>
            <consortium name="The Broad Institute Genome Sequencing Center for Infectious Disease"/>
            <person name="Wu L."/>
            <person name="Ma J."/>
        </authorList>
    </citation>
    <scope>NUCLEOTIDE SEQUENCE [LARGE SCALE GENOMIC DNA]</scope>
    <source>
        <strain evidence="4">CGMCC 4.7396</strain>
    </source>
</reference>
<evidence type="ECO:0000256" key="1">
    <source>
        <dbReference type="SAM" id="MobiDB-lite"/>
    </source>
</evidence>
<dbReference type="EMBL" id="JBHRWO010000012">
    <property type="protein sequence ID" value="MFC3493706.1"/>
    <property type="molecule type" value="Genomic_DNA"/>
</dbReference>
<dbReference type="Proteomes" id="UP001595712">
    <property type="component" value="Unassembled WGS sequence"/>
</dbReference>
<feature type="compositionally biased region" description="Basic residues" evidence="1">
    <location>
        <begin position="122"/>
        <end position="148"/>
    </location>
</feature>
<evidence type="ECO:0000313" key="3">
    <source>
        <dbReference type="EMBL" id="MFC3493706.1"/>
    </source>
</evidence>
<gene>
    <name evidence="3" type="ORF">ACFO8M_14590</name>
</gene>
<feature type="chain" id="PRO_5045769906" evidence="2">
    <location>
        <begin position="22"/>
        <end position="174"/>
    </location>
</feature>
<feature type="signal peptide" evidence="2">
    <location>
        <begin position="1"/>
        <end position="21"/>
    </location>
</feature>
<organism evidence="3 4">
    <name type="scientific">Glycomyces rhizosphaerae</name>
    <dbReference type="NCBI Taxonomy" id="2054422"/>
    <lineage>
        <taxon>Bacteria</taxon>
        <taxon>Bacillati</taxon>
        <taxon>Actinomycetota</taxon>
        <taxon>Actinomycetes</taxon>
        <taxon>Glycomycetales</taxon>
        <taxon>Glycomycetaceae</taxon>
        <taxon>Glycomyces</taxon>
    </lineage>
</organism>
<feature type="region of interest" description="Disordered" evidence="1">
    <location>
        <begin position="91"/>
        <end position="174"/>
    </location>
</feature>
<sequence>MRSVPLVTVPTTLAALAFALAACSFEATVTGEEVADAAADALEEQVGDQPEIDCGDDSVTVAEGKEVDSVLTDPATGTEYDATVTITEADGAEWKADVQVADAPIDAEETTPVEPNPSPAPRNRRKRTRRTSSRRIRSPRRRPMRWRARTGSARRSTAASPSSSPTKAGSCTAI</sequence>
<dbReference type="PROSITE" id="PS51257">
    <property type="entry name" value="PROKAR_LIPOPROTEIN"/>
    <property type="match status" value="1"/>
</dbReference>
<name>A0ABV7Q1Q7_9ACTN</name>
<keyword evidence="2" id="KW-0732">Signal</keyword>
<proteinExistence type="predicted"/>
<feature type="compositionally biased region" description="Low complexity" evidence="1">
    <location>
        <begin position="149"/>
        <end position="174"/>
    </location>
</feature>
<evidence type="ECO:0000313" key="4">
    <source>
        <dbReference type="Proteomes" id="UP001595712"/>
    </source>
</evidence>
<dbReference type="RefSeq" id="WP_387976614.1">
    <property type="nucleotide sequence ID" value="NZ_JBHRWO010000012.1"/>
</dbReference>
<evidence type="ECO:0000256" key="2">
    <source>
        <dbReference type="SAM" id="SignalP"/>
    </source>
</evidence>
<keyword evidence="4" id="KW-1185">Reference proteome</keyword>